<feature type="region of interest" description="Disordered" evidence="3">
    <location>
        <begin position="124"/>
        <end position="162"/>
    </location>
</feature>
<dbReference type="SUPFAM" id="SSF56994">
    <property type="entry name" value="Insulin-like"/>
    <property type="match status" value="1"/>
</dbReference>
<sequence>MDVTADPTFTRLLIIFVLSNGSFLKQCSCCVSAALQVLGVQVCVFLSSLSLWGPALSAEAARLRCGSELLSDLLFVCGDRGIYMGKGSWSGYGSRPRGRGIVDHCCRPPGCELQDLDMYCAKAKSPVGTTPSPPTTTASSTTTSHMVGDDGEDDDASIRTRSRPDSLLLQFQTVFQRRRMELQRTNGTRRDSPTRKVPLSVQWGVRSTLIP</sequence>
<dbReference type="GO" id="GO:0005576">
    <property type="term" value="C:extracellular region"/>
    <property type="evidence" value="ECO:0007669"/>
    <property type="project" value="InterPro"/>
</dbReference>
<dbReference type="SMART" id="SM00078">
    <property type="entry name" value="IlGF"/>
    <property type="match status" value="1"/>
</dbReference>
<proteinExistence type="inferred from homology"/>
<evidence type="ECO:0000259" key="4">
    <source>
        <dbReference type="SMART" id="SM00078"/>
    </source>
</evidence>
<reference evidence="5" key="4">
    <citation type="submission" date="2025-09" db="UniProtKB">
        <authorList>
            <consortium name="Ensembl"/>
        </authorList>
    </citation>
    <scope>IDENTIFICATION</scope>
    <source>
        <strain evidence="5">HSOK</strain>
    </source>
</reference>
<evidence type="ECO:0000313" key="5">
    <source>
        <dbReference type="Ensembl" id="ENSORLP00015012934.1"/>
    </source>
</evidence>
<evidence type="ECO:0000256" key="2">
    <source>
        <dbReference type="ARBA" id="ARBA00023157"/>
    </source>
</evidence>
<dbReference type="Ensembl" id="ENSORLT00015020175.1">
    <property type="protein sequence ID" value="ENSORLP00015012934.1"/>
    <property type="gene ID" value="ENSORLG00015013798.1"/>
</dbReference>
<reference evidence="5" key="3">
    <citation type="submission" date="2025-08" db="UniProtKB">
        <authorList>
            <consortium name="Ensembl"/>
        </authorList>
    </citation>
    <scope>IDENTIFICATION</scope>
    <source>
        <strain evidence="5">HSOK</strain>
    </source>
</reference>
<protein>
    <recommendedName>
        <fullName evidence="4">Insulin-like domain-containing protein</fullName>
    </recommendedName>
</protein>
<evidence type="ECO:0000313" key="6">
    <source>
        <dbReference type="Proteomes" id="UP000265200"/>
    </source>
</evidence>
<feature type="domain" description="Insulin-like" evidence="4">
    <location>
        <begin position="62"/>
        <end position="120"/>
    </location>
</feature>
<dbReference type="AlphaFoldDB" id="A0A3P9HZ82"/>
<dbReference type="InterPro" id="IPR036438">
    <property type="entry name" value="Insulin-like_sf"/>
</dbReference>
<keyword evidence="2" id="KW-1015">Disulfide bond</keyword>
<comment type="similarity">
    <text evidence="1">Belongs to the insulin family.</text>
</comment>
<reference evidence="5 6" key="2">
    <citation type="submission" date="2017-04" db="EMBL/GenBank/DDBJ databases">
        <title>CpG methylation of centromeres and impact of large insertions on vertebrate speciation.</title>
        <authorList>
            <person name="Ichikawa K."/>
            <person name="Yoshimura J."/>
            <person name="Morishita S."/>
        </authorList>
    </citation>
    <scope>NUCLEOTIDE SEQUENCE</scope>
    <source>
        <strain evidence="5 6">HSOK</strain>
    </source>
</reference>
<dbReference type="GO" id="GO:0005179">
    <property type="term" value="F:hormone activity"/>
    <property type="evidence" value="ECO:0007669"/>
    <property type="project" value="InterPro"/>
</dbReference>
<dbReference type="Gene3D" id="1.10.100.10">
    <property type="entry name" value="Insulin-like"/>
    <property type="match status" value="1"/>
</dbReference>
<organism evidence="5 6">
    <name type="scientific">Oryzias latipes</name>
    <name type="common">Japanese rice fish</name>
    <name type="synonym">Japanese killifish</name>
    <dbReference type="NCBI Taxonomy" id="8090"/>
    <lineage>
        <taxon>Eukaryota</taxon>
        <taxon>Metazoa</taxon>
        <taxon>Chordata</taxon>
        <taxon>Craniata</taxon>
        <taxon>Vertebrata</taxon>
        <taxon>Euteleostomi</taxon>
        <taxon>Actinopterygii</taxon>
        <taxon>Neopterygii</taxon>
        <taxon>Teleostei</taxon>
        <taxon>Neoteleostei</taxon>
        <taxon>Acanthomorphata</taxon>
        <taxon>Ovalentaria</taxon>
        <taxon>Atherinomorphae</taxon>
        <taxon>Beloniformes</taxon>
        <taxon>Adrianichthyidae</taxon>
        <taxon>Oryziinae</taxon>
        <taxon>Oryzias</taxon>
    </lineage>
</organism>
<name>A0A3P9HZ82_ORYLA</name>
<evidence type="ECO:0000256" key="1">
    <source>
        <dbReference type="ARBA" id="ARBA00009034"/>
    </source>
</evidence>
<dbReference type="PANTHER" id="PTHR46845:SF3">
    <property type="entry name" value="INSULIN-LIKE GROWTH FACTOR 1"/>
    <property type="match status" value="1"/>
</dbReference>
<dbReference type="PANTHER" id="PTHR46845">
    <property type="entry name" value="INSULIN-LIKE GROWTH FACTOR I"/>
    <property type="match status" value="1"/>
</dbReference>
<feature type="compositionally biased region" description="Low complexity" evidence="3">
    <location>
        <begin position="135"/>
        <end position="144"/>
    </location>
</feature>
<evidence type="ECO:0000256" key="3">
    <source>
        <dbReference type="SAM" id="MobiDB-lite"/>
    </source>
</evidence>
<reference key="1">
    <citation type="journal article" date="2007" name="Nature">
        <title>The medaka draft genome and insights into vertebrate genome evolution.</title>
        <authorList>
            <person name="Kasahara M."/>
            <person name="Naruse K."/>
            <person name="Sasaki S."/>
            <person name="Nakatani Y."/>
            <person name="Qu W."/>
            <person name="Ahsan B."/>
            <person name="Yamada T."/>
            <person name="Nagayasu Y."/>
            <person name="Doi K."/>
            <person name="Kasai Y."/>
            <person name="Jindo T."/>
            <person name="Kobayashi D."/>
            <person name="Shimada A."/>
            <person name="Toyoda A."/>
            <person name="Kuroki Y."/>
            <person name="Fujiyama A."/>
            <person name="Sasaki T."/>
            <person name="Shimizu A."/>
            <person name="Asakawa S."/>
            <person name="Shimizu N."/>
            <person name="Hashimoto S."/>
            <person name="Yang J."/>
            <person name="Lee Y."/>
            <person name="Matsushima K."/>
            <person name="Sugano S."/>
            <person name="Sakaizumi M."/>
            <person name="Narita T."/>
            <person name="Ohishi K."/>
            <person name="Haga S."/>
            <person name="Ohta F."/>
            <person name="Nomoto H."/>
            <person name="Nogata K."/>
            <person name="Morishita T."/>
            <person name="Endo T."/>
            <person name="Shin-I T."/>
            <person name="Takeda H."/>
            <person name="Morishita S."/>
            <person name="Kohara Y."/>
        </authorList>
    </citation>
    <scope>NUCLEOTIDE SEQUENCE [LARGE SCALE GENOMIC DNA]</scope>
    <source>
        <strain>Hd-rR</strain>
    </source>
</reference>
<dbReference type="Pfam" id="PF00049">
    <property type="entry name" value="Insulin"/>
    <property type="match status" value="1"/>
</dbReference>
<dbReference type="InterPro" id="IPR016179">
    <property type="entry name" value="Insulin-like"/>
</dbReference>
<dbReference type="Proteomes" id="UP000265200">
    <property type="component" value="Chromosome 7"/>
</dbReference>
<accession>A0A3P9HZ82</accession>